<comment type="caution">
    <text evidence="2">The sequence shown here is derived from an EMBL/GenBank/DDBJ whole genome shotgun (WGS) entry which is preliminary data.</text>
</comment>
<dbReference type="EMBL" id="JAUUTY010000005">
    <property type="protein sequence ID" value="KAK1633051.1"/>
    <property type="molecule type" value="Genomic_DNA"/>
</dbReference>
<reference evidence="2" key="1">
    <citation type="submission" date="2023-07" db="EMBL/GenBank/DDBJ databases">
        <title>A chromosome-level genome assembly of Lolium multiflorum.</title>
        <authorList>
            <person name="Chen Y."/>
            <person name="Copetti D."/>
            <person name="Kolliker R."/>
            <person name="Studer B."/>
        </authorList>
    </citation>
    <scope>NUCLEOTIDE SEQUENCE</scope>
    <source>
        <strain evidence="2">02402/16</strain>
        <tissue evidence="2">Leaf</tissue>
    </source>
</reference>
<evidence type="ECO:0000313" key="2">
    <source>
        <dbReference type="EMBL" id="KAK1633051.1"/>
    </source>
</evidence>
<evidence type="ECO:0000256" key="1">
    <source>
        <dbReference type="SAM" id="MobiDB-lite"/>
    </source>
</evidence>
<feature type="region of interest" description="Disordered" evidence="1">
    <location>
        <begin position="215"/>
        <end position="238"/>
    </location>
</feature>
<evidence type="ECO:0000313" key="3">
    <source>
        <dbReference type="Proteomes" id="UP001231189"/>
    </source>
</evidence>
<proteinExistence type="predicted"/>
<name>A0AAD8RWP9_LOLMU</name>
<dbReference type="Proteomes" id="UP001231189">
    <property type="component" value="Unassembled WGS sequence"/>
</dbReference>
<keyword evidence="3" id="KW-1185">Reference proteome</keyword>
<gene>
    <name evidence="2" type="ORF">QYE76_007366</name>
</gene>
<dbReference type="PANTHER" id="PTHR47150">
    <property type="entry name" value="OS12G0169200 PROTEIN"/>
    <property type="match status" value="1"/>
</dbReference>
<protein>
    <submittedName>
        <fullName evidence="2">Uncharacterized protein</fullName>
    </submittedName>
</protein>
<accession>A0AAD8RWP9</accession>
<dbReference type="PANTHER" id="PTHR47150:SF6">
    <property type="entry name" value="OS01G0872900 PROTEIN"/>
    <property type="match status" value="1"/>
</dbReference>
<feature type="compositionally biased region" description="Basic and acidic residues" evidence="1">
    <location>
        <begin position="216"/>
        <end position="228"/>
    </location>
</feature>
<organism evidence="2 3">
    <name type="scientific">Lolium multiflorum</name>
    <name type="common">Italian ryegrass</name>
    <name type="synonym">Lolium perenne subsp. multiflorum</name>
    <dbReference type="NCBI Taxonomy" id="4521"/>
    <lineage>
        <taxon>Eukaryota</taxon>
        <taxon>Viridiplantae</taxon>
        <taxon>Streptophyta</taxon>
        <taxon>Embryophyta</taxon>
        <taxon>Tracheophyta</taxon>
        <taxon>Spermatophyta</taxon>
        <taxon>Magnoliopsida</taxon>
        <taxon>Liliopsida</taxon>
        <taxon>Poales</taxon>
        <taxon>Poaceae</taxon>
        <taxon>BOP clade</taxon>
        <taxon>Pooideae</taxon>
        <taxon>Poodae</taxon>
        <taxon>Poeae</taxon>
        <taxon>Poeae Chloroplast Group 2 (Poeae type)</taxon>
        <taxon>Loliodinae</taxon>
        <taxon>Loliinae</taxon>
        <taxon>Lolium</taxon>
    </lineage>
</organism>
<dbReference type="AlphaFoldDB" id="A0AAD8RWP9"/>
<sequence>MEGHTILHNDYFADDATQADNFRSQYRMSKGLFMNTLHCVPEFDPYFKLKHDDVGIVGFSSIQKCTTAMSMFAYGAPADTQDDYLRMSESTTIECMYKFCPAVGLFARLSASGPCTLRKLTTTSDRNRSFDSTRRAALKFQELSPAAQHALDGVGAREHERRACGEVVAGHEHMGHGAPAERQPVASAAPILPDAPDHEGERLLNRVPWAPVSTLEEQHGREHGREHAAGAGTSGQVEEVKDARVGVAGWSAEACASLASTAAASSASPTPGPQPSMVSTSAAAAVGSSATAARYAPGGPLF</sequence>